<evidence type="ECO:0000313" key="3">
    <source>
        <dbReference type="EMBL" id="KAK6930197.1"/>
    </source>
</evidence>
<dbReference type="InterPro" id="IPR026171">
    <property type="entry name" value="FANCI"/>
</dbReference>
<organism evidence="3 4">
    <name type="scientific">Dillenia turbinata</name>
    <dbReference type="NCBI Taxonomy" id="194707"/>
    <lineage>
        <taxon>Eukaryota</taxon>
        <taxon>Viridiplantae</taxon>
        <taxon>Streptophyta</taxon>
        <taxon>Embryophyta</taxon>
        <taxon>Tracheophyta</taxon>
        <taxon>Spermatophyta</taxon>
        <taxon>Magnoliopsida</taxon>
        <taxon>eudicotyledons</taxon>
        <taxon>Gunneridae</taxon>
        <taxon>Pentapetalae</taxon>
        <taxon>Dilleniales</taxon>
        <taxon>Dilleniaceae</taxon>
        <taxon>Dillenia</taxon>
    </lineage>
</organism>
<name>A0AAN8Z9Z0_9MAGN</name>
<dbReference type="GO" id="GO:0070182">
    <property type="term" value="F:DNA polymerase binding"/>
    <property type="evidence" value="ECO:0007669"/>
    <property type="project" value="TreeGrafter"/>
</dbReference>
<dbReference type="Proteomes" id="UP001370490">
    <property type="component" value="Unassembled WGS sequence"/>
</dbReference>
<dbReference type="AlphaFoldDB" id="A0AAN8Z9Z0"/>
<feature type="domain" description="FANCI solenoid 4" evidence="2">
    <location>
        <begin position="39"/>
        <end position="163"/>
    </location>
</feature>
<feature type="compositionally biased region" description="Acidic residues" evidence="1">
    <location>
        <begin position="186"/>
        <end position="202"/>
    </location>
</feature>
<dbReference type="EMBL" id="JBAMMX010000012">
    <property type="protein sequence ID" value="KAK6930197.1"/>
    <property type="molecule type" value="Genomic_DNA"/>
</dbReference>
<dbReference type="GO" id="GO:0006281">
    <property type="term" value="P:DNA repair"/>
    <property type="evidence" value="ECO:0007669"/>
    <property type="project" value="InterPro"/>
</dbReference>
<dbReference type="PANTHER" id="PTHR21818:SF0">
    <property type="entry name" value="FANCONI ANEMIA GROUP I PROTEIN"/>
    <property type="match status" value="1"/>
</dbReference>
<reference evidence="3 4" key="1">
    <citation type="submission" date="2023-12" db="EMBL/GenBank/DDBJ databases">
        <title>A high-quality genome assembly for Dillenia turbinata (Dilleniales).</title>
        <authorList>
            <person name="Chanderbali A."/>
        </authorList>
    </citation>
    <scope>NUCLEOTIDE SEQUENCE [LARGE SCALE GENOMIC DNA]</scope>
    <source>
        <strain evidence="3">LSX21</strain>
        <tissue evidence="3">Leaf</tissue>
    </source>
</reference>
<evidence type="ECO:0000313" key="4">
    <source>
        <dbReference type="Proteomes" id="UP001370490"/>
    </source>
</evidence>
<comment type="caution">
    <text evidence="3">The sequence shown here is derived from an EMBL/GenBank/DDBJ whole genome shotgun (WGS) entry which is preliminary data.</text>
</comment>
<evidence type="ECO:0000256" key="1">
    <source>
        <dbReference type="SAM" id="MobiDB-lite"/>
    </source>
</evidence>
<feature type="region of interest" description="Disordered" evidence="1">
    <location>
        <begin position="168"/>
        <end position="249"/>
    </location>
</feature>
<protein>
    <submittedName>
        <fullName evidence="3">FANCI solenoid 4 domain</fullName>
    </submittedName>
</protein>
<accession>A0AAN8Z9Z0</accession>
<evidence type="ECO:0000259" key="2">
    <source>
        <dbReference type="Pfam" id="PF14678"/>
    </source>
</evidence>
<keyword evidence="4" id="KW-1185">Reference proteome</keyword>
<gene>
    <name evidence="3" type="ORF">RJ641_004291</name>
</gene>
<dbReference type="PANTHER" id="PTHR21818">
    <property type="entry name" value="BC025462 PROTEIN"/>
    <property type="match status" value="1"/>
</dbReference>
<proteinExistence type="predicted"/>
<dbReference type="InterPro" id="IPR029314">
    <property type="entry name" value="FANCI_S4"/>
</dbReference>
<sequence>MVRGEIKSSILCLAIYSLDQNYSDPPGLALEEVLYSRADPQAEQLLRLAAKFYKHSPNGEAADCSQRSYQVRSFEKLAEITCRQVTAPLYNFMAMVQKNQQENARNRGILNKIKRENKCIPDLIYQIEDHEKYLIHLSKVTKVNLLRHAKRSTARDFKILDPKRFIREEETANNEPYANDTRPAEDDGGENQESETNEEDDHDSGNALSAEPGSALPAGDSDSDDDGGDLPKSKRAKMNNVVQDSDDES</sequence>
<dbReference type="Pfam" id="PF14678">
    <property type="entry name" value="FANCI_S4"/>
    <property type="match status" value="1"/>
</dbReference>